<dbReference type="HOGENOM" id="CLU_830140_0_0_1"/>
<dbReference type="Proteomes" id="UP000011087">
    <property type="component" value="Unassembled WGS sequence"/>
</dbReference>
<dbReference type="RefSeq" id="XP_005836319.1">
    <property type="nucleotide sequence ID" value="XM_005836262.1"/>
</dbReference>
<dbReference type="KEGG" id="gtt:GUITHDRAFT_136024"/>
<reference evidence="1 3" key="1">
    <citation type="journal article" date="2012" name="Nature">
        <title>Algal genomes reveal evolutionary mosaicism and the fate of nucleomorphs.</title>
        <authorList>
            <consortium name="DOE Joint Genome Institute"/>
            <person name="Curtis B.A."/>
            <person name="Tanifuji G."/>
            <person name="Burki F."/>
            <person name="Gruber A."/>
            <person name="Irimia M."/>
            <person name="Maruyama S."/>
            <person name="Arias M.C."/>
            <person name="Ball S.G."/>
            <person name="Gile G.H."/>
            <person name="Hirakawa Y."/>
            <person name="Hopkins J.F."/>
            <person name="Kuo A."/>
            <person name="Rensing S.A."/>
            <person name="Schmutz J."/>
            <person name="Symeonidi A."/>
            <person name="Elias M."/>
            <person name="Eveleigh R.J."/>
            <person name="Herman E.K."/>
            <person name="Klute M.J."/>
            <person name="Nakayama T."/>
            <person name="Obornik M."/>
            <person name="Reyes-Prieto A."/>
            <person name="Armbrust E.V."/>
            <person name="Aves S.J."/>
            <person name="Beiko R.G."/>
            <person name="Coutinho P."/>
            <person name="Dacks J.B."/>
            <person name="Durnford D.G."/>
            <person name="Fast N.M."/>
            <person name="Green B.R."/>
            <person name="Grisdale C.J."/>
            <person name="Hempel F."/>
            <person name="Henrissat B."/>
            <person name="Hoppner M.P."/>
            <person name="Ishida K."/>
            <person name="Kim E."/>
            <person name="Koreny L."/>
            <person name="Kroth P.G."/>
            <person name="Liu Y."/>
            <person name="Malik S.B."/>
            <person name="Maier U.G."/>
            <person name="McRose D."/>
            <person name="Mock T."/>
            <person name="Neilson J.A."/>
            <person name="Onodera N.T."/>
            <person name="Poole A.M."/>
            <person name="Pritham E.J."/>
            <person name="Richards T.A."/>
            <person name="Rocap G."/>
            <person name="Roy S.W."/>
            <person name="Sarai C."/>
            <person name="Schaack S."/>
            <person name="Shirato S."/>
            <person name="Slamovits C.H."/>
            <person name="Spencer D.F."/>
            <person name="Suzuki S."/>
            <person name="Worden A.Z."/>
            <person name="Zauner S."/>
            <person name="Barry K."/>
            <person name="Bell C."/>
            <person name="Bharti A.K."/>
            <person name="Crow J.A."/>
            <person name="Grimwood J."/>
            <person name="Kramer R."/>
            <person name="Lindquist E."/>
            <person name="Lucas S."/>
            <person name="Salamov A."/>
            <person name="McFadden G.I."/>
            <person name="Lane C.E."/>
            <person name="Keeling P.J."/>
            <person name="Gray M.W."/>
            <person name="Grigoriev I.V."/>
            <person name="Archibald J.M."/>
        </authorList>
    </citation>
    <scope>NUCLEOTIDE SEQUENCE</scope>
    <source>
        <strain evidence="1 3">CCMP2712</strain>
    </source>
</reference>
<dbReference type="GeneID" id="17306069"/>
<reference evidence="3" key="2">
    <citation type="submission" date="2012-11" db="EMBL/GenBank/DDBJ databases">
        <authorList>
            <person name="Kuo A."/>
            <person name="Curtis B.A."/>
            <person name="Tanifuji G."/>
            <person name="Burki F."/>
            <person name="Gruber A."/>
            <person name="Irimia M."/>
            <person name="Maruyama S."/>
            <person name="Arias M.C."/>
            <person name="Ball S.G."/>
            <person name="Gile G.H."/>
            <person name="Hirakawa Y."/>
            <person name="Hopkins J.F."/>
            <person name="Rensing S.A."/>
            <person name="Schmutz J."/>
            <person name="Symeonidi A."/>
            <person name="Elias M."/>
            <person name="Eveleigh R.J."/>
            <person name="Herman E.K."/>
            <person name="Klute M.J."/>
            <person name="Nakayama T."/>
            <person name="Obornik M."/>
            <person name="Reyes-Prieto A."/>
            <person name="Armbrust E.V."/>
            <person name="Aves S.J."/>
            <person name="Beiko R.G."/>
            <person name="Coutinho P."/>
            <person name="Dacks J.B."/>
            <person name="Durnford D.G."/>
            <person name="Fast N.M."/>
            <person name="Green B.R."/>
            <person name="Grisdale C."/>
            <person name="Hempe F."/>
            <person name="Henrissat B."/>
            <person name="Hoppner M.P."/>
            <person name="Ishida K.-I."/>
            <person name="Kim E."/>
            <person name="Koreny L."/>
            <person name="Kroth P.G."/>
            <person name="Liu Y."/>
            <person name="Malik S.-B."/>
            <person name="Maier U.G."/>
            <person name="McRose D."/>
            <person name="Mock T."/>
            <person name="Neilson J.A."/>
            <person name="Onodera N.T."/>
            <person name="Poole A.M."/>
            <person name="Pritham E.J."/>
            <person name="Richards T.A."/>
            <person name="Rocap G."/>
            <person name="Roy S.W."/>
            <person name="Sarai C."/>
            <person name="Schaack S."/>
            <person name="Shirato S."/>
            <person name="Slamovits C.H."/>
            <person name="Spencer D.F."/>
            <person name="Suzuki S."/>
            <person name="Worden A.Z."/>
            <person name="Zauner S."/>
            <person name="Barry K."/>
            <person name="Bell C."/>
            <person name="Bharti A.K."/>
            <person name="Crow J.A."/>
            <person name="Grimwood J."/>
            <person name="Kramer R."/>
            <person name="Lindquist E."/>
            <person name="Lucas S."/>
            <person name="Salamov A."/>
            <person name="McFadden G.I."/>
            <person name="Lane C.E."/>
            <person name="Keeling P.J."/>
            <person name="Gray M.W."/>
            <person name="Grigoriev I.V."/>
            <person name="Archibald J.M."/>
        </authorList>
    </citation>
    <scope>NUCLEOTIDE SEQUENCE</scope>
    <source>
        <strain evidence="3">CCMP2712</strain>
    </source>
</reference>
<evidence type="ECO:0000313" key="1">
    <source>
        <dbReference type="EMBL" id="EKX49339.1"/>
    </source>
</evidence>
<reference evidence="2" key="3">
    <citation type="submission" date="2015-06" db="UniProtKB">
        <authorList>
            <consortium name="EnsemblProtists"/>
        </authorList>
    </citation>
    <scope>IDENTIFICATION</scope>
</reference>
<proteinExistence type="predicted"/>
<organism evidence="1">
    <name type="scientific">Guillardia theta (strain CCMP2712)</name>
    <name type="common">Cryptophyte</name>
    <dbReference type="NCBI Taxonomy" id="905079"/>
    <lineage>
        <taxon>Eukaryota</taxon>
        <taxon>Cryptophyceae</taxon>
        <taxon>Pyrenomonadales</taxon>
        <taxon>Geminigeraceae</taxon>
        <taxon>Guillardia</taxon>
    </lineage>
</organism>
<evidence type="ECO:0000313" key="2">
    <source>
        <dbReference type="EnsemblProtists" id="EKX49339"/>
    </source>
</evidence>
<keyword evidence="3" id="KW-1185">Reference proteome</keyword>
<dbReference type="EnsemblProtists" id="EKX49339">
    <property type="protein sequence ID" value="EKX49339"/>
    <property type="gene ID" value="GUITHDRAFT_136024"/>
</dbReference>
<sequence length="335" mass="38193">MGSIEIRSRGIKKSWVEAHGATDHRGVNGKTSNKFAGLQQSVQSNVRLMWQSQQCLALIKKHHASGFSIEDVNRVFERELGKLPRGGAQLSALFGESTTAREIFKLQQHLQNAEQLENESLIVYKLDVSNKSEEAVEARVSLYPLPDKLGGMTYFLLKFEQLRKPLSSYLIHCKRVNEWSHFDSRLTNETYVRQEKDGMLVQLATRMIDSHHRNEFRHTQMTNQVKRRKDEITVTNLRKPMDSDKGQEHGLEDGVLKNTKLMTYGILYQQSDATSTKDRSSIGKEGEVWIQSNASFFKPVKEKGSYEIQTIAGGRSLPLKVNLRSTVDSLPTHFE</sequence>
<evidence type="ECO:0000313" key="3">
    <source>
        <dbReference type="Proteomes" id="UP000011087"/>
    </source>
</evidence>
<gene>
    <name evidence="1" type="ORF">GUITHDRAFT_136024</name>
</gene>
<dbReference type="EMBL" id="JH992982">
    <property type="protein sequence ID" value="EKX49339.1"/>
    <property type="molecule type" value="Genomic_DNA"/>
</dbReference>
<dbReference type="AlphaFoldDB" id="L1JM90"/>
<name>L1JM90_GUITC</name>
<accession>L1JM90</accession>
<protein>
    <submittedName>
        <fullName evidence="1 2">Uncharacterized protein</fullName>
    </submittedName>
</protein>
<dbReference type="PaxDb" id="55529-EKX49339"/>